<dbReference type="Pfam" id="PF13286">
    <property type="entry name" value="HD_assoc"/>
    <property type="match status" value="1"/>
</dbReference>
<dbReference type="InterPro" id="IPR023023">
    <property type="entry name" value="dNTPase_2"/>
</dbReference>
<proteinExistence type="inferred from homology"/>
<sequence length="402" mass="46180">MRPYGERWRASYACDPWGSRGRLFPEAVSPTRSEFQRDRDRIIHSSAFRRLKHKTQVFVYHEGDHYRTRLTHTIEVSQIARALARSLGLDEDLAEALALSHDLGHTPFGHTGEDTLDECMKEFGGFDHNAQALRVVTRLERRYAEYDGLNLAWETLEGLVKHNGPLLDPEGQPTLRYAERGVPLAILEYNAQHDLELATYASGEAQAAAIADDIAYDSHDIDDGLRAALFDIEELREVPFLDEILTEIDARYPGLELSRRIHELTRRVITRFVEDVVAEGDRRIAALAPTTADDIRHGAETVMCFSHKMREADASIKRFLFAHMYRHPKVMQVRAEADDVLRDLFQRFKNEPEAMPEEWRADLTRDDEARLARRVADYIAGMTDGYAILEHRRLFDVTPDLR</sequence>
<dbReference type="Pfam" id="PF01966">
    <property type="entry name" value="HD"/>
    <property type="match status" value="1"/>
</dbReference>
<dbReference type="CDD" id="cd00077">
    <property type="entry name" value="HDc"/>
    <property type="match status" value="1"/>
</dbReference>
<dbReference type="Gene3D" id="1.10.3210.10">
    <property type="entry name" value="Hypothetical protein af1432"/>
    <property type="match status" value="1"/>
</dbReference>
<dbReference type="GO" id="GO:0008832">
    <property type="term" value="F:dGTPase activity"/>
    <property type="evidence" value="ECO:0007669"/>
    <property type="project" value="TreeGrafter"/>
</dbReference>
<organism evidence="4 5">
    <name type="scientific">Microvirga aerophila</name>
    <dbReference type="NCBI Taxonomy" id="670291"/>
    <lineage>
        <taxon>Bacteria</taxon>
        <taxon>Pseudomonadati</taxon>
        <taxon>Pseudomonadota</taxon>
        <taxon>Alphaproteobacteria</taxon>
        <taxon>Hyphomicrobiales</taxon>
        <taxon>Methylobacteriaceae</taxon>
        <taxon>Microvirga</taxon>
    </lineage>
</organism>
<evidence type="ECO:0000256" key="1">
    <source>
        <dbReference type="ARBA" id="ARBA00022801"/>
    </source>
</evidence>
<dbReference type="NCBIfam" id="TIGR01353">
    <property type="entry name" value="dGTP_triPase"/>
    <property type="match status" value="1"/>
</dbReference>
<feature type="domain" description="HD" evidence="3">
    <location>
        <begin position="69"/>
        <end position="217"/>
    </location>
</feature>
<evidence type="ECO:0000259" key="3">
    <source>
        <dbReference type="PROSITE" id="PS51831"/>
    </source>
</evidence>
<dbReference type="SUPFAM" id="SSF109604">
    <property type="entry name" value="HD-domain/PDEase-like"/>
    <property type="match status" value="1"/>
</dbReference>
<dbReference type="InterPro" id="IPR006261">
    <property type="entry name" value="dGTPase"/>
</dbReference>
<dbReference type="PROSITE" id="PS51831">
    <property type="entry name" value="HD"/>
    <property type="match status" value="1"/>
</dbReference>
<dbReference type="InterPro" id="IPR006674">
    <property type="entry name" value="HD_domain"/>
</dbReference>
<dbReference type="HAMAP" id="MF_01212">
    <property type="entry name" value="dGTPase_type2"/>
    <property type="match status" value="1"/>
</dbReference>
<dbReference type="PANTHER" id="PTHR11373:SF43">
    <property type="entry name" value="DEOXYGUANOSINETRIPHOSPHATE TRIPHOSPHOHYDROLASE-LIKE PROTEIN"/>
    <property type="match status" value="1"/>
</dbReference>
<dbReference type="EMBL" id="BJYU01000024">
    <property type="protein sequence ID" value="GEO14481.1"/>
    <property type="molecule type" value="Genomic_DNA"/>
</dbReference>
<gene>
    <name evidence="4" type="primary">dgt</name>
    <name evidence="4" type="ORF">MAE02_21770</name>
</gene>
<dbReference type="InterPro" id="IPR003607">
    <property type="entry name" value="HD/PDEase_dom"/>
</dbReference>
<comment type="caution">
    <text evidence="4">The sequence shown here is derived from an EMBL/GenBank/DDBJ whole genome shotgun (WGS) entry which is preliminary data.</text>
</comment>
<dbReference type="InterPro" id="IPR050135">
    <property type="entry name" value="dGTPase-like"/>
</dbReference>
<evidence type="ECO:0000313" key="4">
    <source>
        <dbReference type="EMBL" id="GEO14481.1"/>
    </source>
</evidence>
<dbReference type="PANTHER" id="PTHR11373">
    <property type="entry name" value="DEOXYNUCLEOSIDE TRIPHOSPHATE TRIPHOSPHOHYDROLASE"/>
    <property type="match status" value="1"/>
</dbReference>
<accession>A0A512BRD5</accession>
<reference evidence="4 5" key="1">
    <citation type="submission" date="2019-07" db="EMBL/GenBank/DDBJ databases">
        <title>Whole genome shotgun sequence of Microvirga aerophila NBRC 106136.</title>
        <authorList>
            <person name="Hosoyama A."/>
            <person name="Uohara A."/>
            <person name="Ohji S."/>
            <person name="Ichikawa N."/>
        </authorList>
    </citation>
    <scope>NUCLEOTIDE SEQUENCE [LARGE SCALE GENOMIC DNA]</scope>
    <source>
        <strain evidence="4 5">NBRC 106136</strain>
    </source>
</reference>
<dbReference type="InterPro" id="IPR026875">
    <property type="entry name" value="PHydrolase_assoc_dom"/>
</dbReference>
<dbReference type="NCBIfam" id="NF002328">
    <property type="entry name" value="PRK01286.1-3"/>
    <property type="match status" value="1"/>
</dbReference>
<keyword evidence="1 2" id="KW-0378">Hydrolase</keyword>
<keyword evidence="5" id="KW-1185">Reference proteome</keyword>
<name>A0A512BRD5_9HYPH</name>
<dbReference type="Proteomes" id="UP000321085">
    <property type="component" value="Unassembled WGS sequence"/>
</dbReference>
<evidence type="ECO:0000256" key="2">
    <source>
        <dbReference type="HAMAP-Rule" id="MF_01212"/>
    </source>
</evidence>
<evidence type="ECO:0000313" key="5">
    <source>
        <dbReference type="Proteomes" id="UP000321085"/>
    </source>
</evidence>
<dbReference type="GO" id="GO:0006203">
    <property type="term" value="P:dGTP catabolic process"/>
    <property type="evidence" value="ECO:0007669"/>
    <property type="project" value="TreeGrafter"/>
</dbReference>
<dbReference type="NCBIfam" id="NF002326">
    <property type="entry name" value="PRK01286.1-1"/>
    <property type="match status" value="1"/>
</dbReference>
<comment type="similarity">
    <text evidence="2">Belongs to the dGTPase family. Type 2 subfamily.</text>
</comment>
<dbReference type="SMART" id="SM00471">
    <property type="entry name" value="HDc"/>
    <property type="match status" value="1"/>
</dbReference>
<protein>
    <recommendedName>
        <fullName evidence="2">Deoxyguanosinetriphosphate triphosphohydrolase-like protein</fullName>
    </recommendedName>
</protein>
<dbReference type="AlphaFoldDB" id="A0A512BRD5"/>